<dbReference type="Gene3D" id="3.60.15.10">
    <property type="entry name" value="Ribonuclease Z/Hydroxyacylglutathione hydrolase-like"/>
    <property type="match status" value="1"/>
</dbReference>
<dbReference type="CDD" id="cd07725">
    <property type="entry name" value="TTHA1429-like_MBL-fold"/>
    <property type="match status" value="1"/>
</dbReference>
<dbReference type="InterPro" id="IPR050662">
    <property type="entry name" value="Sec-metab_biosynth-thioest"/>
</dbReference>
<dbReference type="EMBL" id="BAAAZG010000042">
    <property type="protein sequence ID" value="GAA4088156.1"/>
    <property type="molecule type" value="Genomic_DNA"/>
</dbReference>
<evidence type="ECO:0000259" key="2">
    <source>
        <dbReference type="SMART" id="SM00849"/>
    </source>
</evidence>
<dbReference type="Gene3D" id="1.10.10.10">
    <property type="entry name" value="Winged helix-like DNA-binding domain superfamily/Winged helix DNA-binding domain"/>
    <property type="match status" value="1"/>
</dbReference>
<accession>A0ABP7WFP3</accession>
<dbReference type="SMART" id="SM00849">
    <property type="entry name" value="Lactamase_B"/>
    <property type="match status" value="1"/>
</dbReference>
<evidence type="ECO:0000313" key="3">
    <source>
        <dbReference type="EMBL" id="GAA4088156.1"/>
    </source>
</evidence>
<comment type="caution">
    <text evidence="3">The sequence shown here is derived from an EMBL/GenBank/DDBJ whole genome shotgun (WGS) entry which is preliminary data.</text>
</comment>
<evidence type="ECO:0000256" key="1">
    <source>
        <dbReference type="SAM" id="MobiDB-lite"/>
    </source>
</evidence>
<proteinExistence type="predicted"/>
<reference evidence="4" key="1">
    <citation type="journal article" date="2019" name="Int. J. Syst. Evol. Microbiol.">
        <title>The Global Catalogue of Microorganisms (GCM) 10K type strain sequencing project: providing services to taxonomists for standard genome sequencing and annotation.</title>
        <authorList>
            <consortium name="The Broad Institute Genomics Platform"/>
            <consortium name="The Broad Institute Genome Sequencing Center for Infectious Disease"/>
            <person name="Wu L."/>
            <person name="Ma J."/>
        </authorList>
    </citation>
    <scope>NUCLEOTIDE SEQUENCE [LARGE SCALE GENOMIC DNA]</scope>
    <source>
        <strain evidence="4">JCM 16702</strain>
    </source>
</reference>
<dbReference type="PANTHER" id="PTHR23131">
    <property type="entry name" value="ENDORIBONUCLEASE LACTB2"/>
    <property type="match status" value="1"/>
</dbReference>
<evidence type="ECO:0000313" key="4">
    <source>
        <dbReference type="Proteomes" id="UP001500683"/>
    </source>
</evidence>
<dbReference type="InterPro" id="IPR036866">
    <property type="entry name" value="RibonucZ/Hydroxyglut_hydro"/>
</dbReference>
<organism evidence="3 4">
    <name type="scientific">Actinomadura miaoliensis</name>
    <dbReference type="NCBI Taxonomy" id="430685"/>
    <lineage>
        <taxon>Bacteria</taxon>
        <taxon>Bacillati</taxon>
        <taxon>Actinomycetota</taxon>
        <taxon>Actinomycetes</taxon>
        <taxon>Streptosporangiales</taxon>
        <taxon>Thermomonosporaceae</taxon>
        <taxon>Actinomadura</taxon>
    </lineage>
</organism>
<dbReference type="Pfam" id="PF00753">
    <property type="entry name" value="Lactamase_B"/>
    <property type="match status" value="1"/>
</dbReference>
<gene>
    <name evidence="3" type="ORF">GCM10022214_55660</name>
</gene>
<feature type="region of interest" description="Disordered" evidence="1">
    <location>
        <begin position="135"/>
        <end position="164"/>
    </location>
</feature>
<dbReference type="Proteomes" id="UP001500683">
    <property type="component" value="Unassembled WGS sequence"/>
</dbReference>
<keyword evidence="4" id="KW-1185">Reference proteome</keyword>
<dbReference type="InterPro" id="IPR001279">
    <property type="entry name" value="Metallo-B-lactamas"/>
</dbReference>
<dbReference type="RefSeq" id="WP_344953224.1">
    <property type="nucleotide sequence ID" value="NZ_BAAAZG010000042.1"/>
</dbReference>
<feature type="domain" description="Metallo-beta-lactamase" evidence="2">
    <location>
        <begin position="30"/>
        <end position="249"/>
    </location>
</feature>
<sequence>MSVSEPVRPQHLGGGLWSVPVPIPGNPLAYTLVYVLESVRGPVLVDAGWEHEDAWAALGEGLGAFGMDVAEVYGVVVTHHHPDHAGLAGRVREASGAWIAMHREDAKIVRLFREMVERDAGRSWRLDALRQAGAGEEELQRRPGARPGRHVDPPAVPDRELDDGDLVDLPGRRLRAIWTPGHSPGHICLHMEDDGRMFTGDHVLPRITPHIGLYPYDRPDVDPLGDFLASLRRVAGLPAAERAEVLPAHQHRFTGLAERAHAIIGHHEDRLAEVTALLGAEPVTLWQVAAGLRWRSPWEAMALPDREMAAGEAAAHLRTLERRGVARRDGADAPIRFVRAAAA</sequence>
<dbReference type="SUPFAM" id="SSF56281">
    <property type="entry name" value="Metallo-hydrolase/oxidoreductase"/>
    <property type="match status" value="1"/>
</dbReference>
<protein>
    <submittedName>
        <fullName evidence="3">MBL fold metallo-hydrolase</fullName>
    </submittedName>
</protein>
<dbReference type="InterPro" id="IPR036388">
    <property type="entry name" value="WH-like_DNA-bd_sf"/>
</dbReference>
<name>A0ABP7WFP3_9ACTN</name>
<dbReference type="PANTHER" id="PTHR23131:SF4">
    <property type="entry name" value="METALLO-BETA-LACTAMASE SUPERFAMILY POTEIN"/>
    <property type="match status" value="1"/>
</dbReference>